<reference evidence="1" key="2">
    <citation type="submission" date="2018-07" db="EMBL/GenBank/DDBJ databases">
        <authorList>
            <consortium name="NCBI Pathogen Detection Project"/>
        </authorList>
    </citation>
    <scope>NUCLEOTIDE SEQUENCE</scope>
    <source>
        <strain evidence="1">BCW_2640</strain>
    </source>
</reference>
<comment type="caution">
    <text evidence="1">The sequence shown here is derived from an EMBL/GenBank/DDBJ whole genome shotgun (WGS) entry which is preliminary data.</text>
</comment>
<proteinExistence type="predicted"/>
<dbReference type="EMBL" id="DAARBX010000001">
    <property type="protein sequence ID" value="HAE1791712.1"/>
    <property type="molecule type" value="Genomic_DNA"/>
</dbReference>
<name>A0A5I2XCZ4_SALET</name>
<reference evidence="1" key="1">
    <citation type="journal article" date="2018" name="Genome Biol.">
        <title>SKESA: strategic k-mer extension for scrupulous assemblies.</title>
        <authorList>
            <person name="Souvorov A."/>
            <person name="Agarwala R."/>
            <person name="Lipman D.J."/>
        </authorList>
    </citation>
    <scope>NUCLEOTIDE SEQUENCE</scope>
    <source>
        <strain evidence="1">BCW_2640</strain>
    </source>
</reference>
<protein>
    <submittedName>
        <fullName evidence="1">Uncharacterized protein</fullName>
    </submittedName>
</protein>
<sequence>MNILSEPLFMAEVKHRASLLSGCFNPGKALAWQRTGDNRKLFKQLLDDTGVFMTREYTPEDIKAFWDRFSYSPELMKLIRCLDPGGPVLCQRGRKGDLYSVPVFHLILTYFISDYLRHNRQINRCLHSAPSGFTHSVAEDAAAEHVE</sequence>
<dbReference type="AlphaFoldDB" id="A0A5I2XCZ4"/>
<gene>
    <name evidence="1" type="ORF">G3V02_000350</name>
</gene>
<accession>A0A5I2XCZ4</accession>
<evidence type="ECO:0000313" key="1">
    <source>
        <dbReference type="EMBL" id="HAE1791712.1"/>
    </source>
</evidence>
<organism evidence="1">
    <name type="scientific">Salmonella enterica subsp. enterica serovar Ank</name>
    <dbReference type="NCBI Taxonomy" id="1173578"/>
    <lineage>
        <taxon>Bacteria</taxon>
        <taxon>Pseudomonadati</taxon>
        <taxon>Pseudomonadota</taxon>
        <taxon>Gammaproteobacteria</taxon>
        <taxon>Enterobacterales</taxon>
        <taxon>Enterobacteriaceae</taxon>
        <taxon>Salmonella</taxon>
    </lineage>
</organism>